<protein>
    <submittedName>
        <fullName evidence="6">Patatin</fullName>
    </submittedName>
</protein>
<dbReference type="GO" id="GO:0016787">
    <property type="term" value="F:hydrolase activity"/>
    <property type="evidence" value="ECO:0007669"/>
    <property type="project" value="UniProtKB-UniRule"/>
</dbReference>
<dbReference type="EMBL" id="CAVN010000092">
    <property type="protein sequence ID" value="CDF57906.1"/>
    <property type="molecule type" value="Genomic_DNA"/>
</dbReference>
<feature type="active site" description="Proton acceptor" evidence="4">
    <location>
        <position position="154"/>
    </location>
</feature>
<dbReference type="InterPro" id="IPR050301">
    <property type="entry name" value="NTE"/>
</dbReference>
<dbReference type="OrthoDB" id="9770965at2"/>
<evidence type="ECO:0000313" key="7">
    <source>
        <dbReference type="Proteomes" id="UP000014923"/>
    </source>
</evidence>
<evidence type="ECO:0000256" key="2">
    <source>
        <dbReference type="ARBA" id="ARBA00022963"/>
    </source>
</evidence>
<feature type="short sequence motif" description="DGA/G" evidence="4">
    <location>
        <begin position="154"/>
        <end position="156"/>
    </location>
</feature>
<keyword evidence="7" id="KW-1185">Reference proteome</keyword>
<dbReference type="InterPro" id="IPR016035">
    <property type="entry name" value="Acyl_Trfase/lysoPLipase"/>
</dbReference>
<dbReference type="SUPFAM" id="SSF52151">
    <property type="entry name" value="FabD/lysophospholipase-like"/>
    <property type="match status" value="1"/>
</dbReference>
<keyword evidence="3 4" id="KW-0443">Lipid metabolism</keyword>
<dbReference type="AlphaFoldDB" id="R7RRC5"/>
<feature type="short sequence motif" description="GXSXG" evidence="4">
    <location>
        <begin position="40"/>
        <end position="44"/>
    </location>
</feature>
<dbReference type="GO" id="GO:0016042">
    <property type="term" value="P:lipid catabolic process"/>
    <property type="evidence" value="ECO:0007669"/>
    <property type="project" value="UniProtKB-UniRule"/>
</dbReference>
<dbReference type="PANTHER" id="PTHR14226">
    <property type="entry name" value="NEUROPATHY TARGET ESTERASE/SWISS CHEESE D.MELANOGASTER"/>
    <property type="match status" value="1"/>
</dbReference>
<evidence type="ECO:0000313" key="6">
    <source>
        <dbReference type="EMBL" id="CDF57906.1"/>
    </source>
</evidence>
<proteinExistence type="predicted"/>
<keyword evidence="1 4" id="KW-0378">Hydrolase</keyword>
<dbReference type="PANTHER" id="PTHR14226:SF76">
    <property type="entry name" value="NTE FAMILY PROTEIN RSSA"/>
    <property type="match status" value="1"/>
</dbReference>
<dbReference type="HOGENOM" id="CLU_047251_4_2_9"/>
<comment type="caution">
    <text evidence="6">The sequence shown here is derived from an EMBL/GenBank/DDBJ whole genome shotgun (WGS) entry which is preliminary data.</text>
</comment>
<evidence type="ECO:0000256" key="1">
    <source>
        <dbReference type="ARBA" id="ARBA00022801"/>
    </source>
</evidence>
<dbReference type="eggNOG" id="COG1752">
    <property type="taxonomic scope" value="Bacteria"/>
</dbReference>
<name>R7RRC5_9CLOT</name>
<dbReference type="Gene3D" id="3.40.1090.10">
    <property type="entry name" value="Cytosolic phospholipase A2 catalytic domain"/>
    <property type="match status" value="2"/>
</dbReference>
<keyword evidence="2 4" id="KW-0442">Lipid degradation</keyword>
<evidence type="ECO:0000256" key="3">
    <source>
        <dbReference type="ARBA" id="ARBA00023098"/>
    </source>
</evidence>
<feature type="domain" description="PNPLA" evidence="5">
    <location>
        <begin position="9"/>
        <end position="167"/>
    </location>
</feature>
<dbReference type="RefSeq" id="WP_018661495.1">
    <property type="nucleotide sequence ID" value="NZ_HF952018.1"/>
</dbReference>
<comment type="caution">
    <text evidence="4">Lacks conserved residue(s) required for the propagation of feature annotation.</text>
</comment>
<accession>R7RRC5</accession>
<sequence>MYKNLKIGLALGSGASRGLAHIGVIEVLESYGIIPDVVSGSSIGAVIGALYCSGFDFKYASHLCKGLNKKTYIDVTVPRIGFVKGDKINAILKLLTRDKDFKDLSKKLLVVATDIKNKKLVVFDEGKVYEAVRASISIPGVFVPVFKDDMILVDGGVLERVPAKILKDYDVDYIIGVDVGFNLKTSSCKSIFHVLYESIDLMEKELFEAKKQEANKLIRVDIEDVDPIGFEHVDETIEKGRVAALRVIEEIIEELEFKAANKQELI</sequence>
<evidence type="ECO:0000256" key="4">
    <source>
        <dbReference type="PROSITE-ProRule" id="PRU01161"/>
    </source>
</evidence>
<dbReference type="Pfam" id="PF01734">
    <property type="entry name" value="Patatin"/>
    <property type="match status" value="1"/>
</dbReference>
<gene>
    <name evidence="6" type="ORF">TCEL_01820</name>
</gene>
<dbReference type="CDD" id="cd07205">
    <property type="entry name" value="Pat_PNPLA6_PNPLA7_NTE1_like"/>
    <property type="match status" value="1"/>
</dbReference>
<evidence type="ECO:0000259" key="5">
    <source>
        <dbReference type="PROSITE" id="PS51635"/>
    </source>
</evidence>
<organism evidence="6 7">
    <name type="scientific">Thermobrachium celere DSM 8682</name>
    <dbReference type="NCBI Taxonomy" id="941824"/>
    <lineage>
        <taxon>Bacteria</taxon>
        <taxon>Bacillati</taxon>
        <taxon>Bacillota</taxon>
        <taxon>Clostridia</taxon>
        <taxon>Eubacteriales</taxon>
        <taxon>Clostridiaceae</taxon>
        <taxon>Thermobrachium</taxon>
    </lineage>
</organism>
<dbReference type="InterPro" id="IPR002641">
    <property type="entry name" value="PNPLA_dom"/>
</dbReference>
<dbReference type="Proteomes" id="UP000014923">
    <property type="component" value="Unassembled WGS sequence"/>
</dbReference>
<feature type="active site" description="Nucleophile" evidence="4">
    <location>
        <position position="42"/>
    </location>
</feature>
<dbReference type="PROSITE" id="PS51635">
    <property type="entry name" value="PNPLA"/>
    <property type="match status" value="1"/>
</dbReference>
<reference evidence="6" key="1">
    <citation type="submission" date="2013-03" db="EMBL/GenBank/DDBJ databases">
        <title>Draft genome sequence of the hydrogen-ethanol-producing anaerobic alkalithermophilic Caloramator celere.</title>
        <authorList>
            <person name="Ciranna A."/>
            <person name="Larjo A."/>
            <person name="Kivisto A."/>
            <person name="Santala V."/>
            <person name="Roos C."/>
            <person name="Karp M."/>
        </authorList>
    </citation>
    <scope>NUCLEOTIDE SEQUENCE [LARGE SCALE GENOMIC DNA]</scope>
    <source>
        <strain evidence="6">DSM 8682</strain>
    </source>
</reference>